<proteinExistence type="predicted"/>
<comment type="caution">
    <text evidence="1">The sequence shown here is derived from an EMBL/GenBank/DDBJ whole genome shotgun (WGS) entry which is preliminary data.</text>
</comment>
<dbReference type="AlphaFoldDB" id="A0AAE0LFN7"/>
<dbReference type="EMBL" id="LGRX02003070">
    <property type="protein sequence ID" value="KAK3283024.1"/>
    <property type="molecule type" value="Genomic_DNA"/>
</dbReference>
<gene>
    <name evidence="1" type="ORF">CYMTET_9264</name>
</gene>
<sequence>MGDKPTRFAASDDIELLAPLVVSITVYKRGCKSAGLDVDVFNLVDDPTREVVSEVNELLYDIISYVVERGSAAEGFLLGLMLFQASADG</sequence>
<name>A0AAE0LFN7_9CHLO</name>
<reference evidence="1 2" key="1">
    <citation type="journal article" date="2015" name="Genome Biol. Evol.">
        <title>Comparative Genomics of a Bacterivorous Green Alga Reveals Evolutionary Causalities and Consequences of Phago-Mixotrophic Mode of Nutrition.</title>
        <authorList>
            <person name="Burns J.A."/>
            <person name="Paasch A."/>
            <person name="Narechania A."/>
            <person name="Kim E."/>
        </authorList>
    </citation>
    <scope>NUCLEOTIDE SEQUENCE [LARGE SCALE GENOMIC DNA]</scope>
    <source>
        <strain evidence="1 2">PLY_AMNH</strain>
    </source>
</reference>
<evidence type="ECO:0000313" key="2">
    <source>
        <dbReference type="Proteomes" id="UP001190700"/>
    </source>
</evidence>
<protein>
    <submittedName>
        <fullName evidence="1">Uncharacterized protein</fullName>
    </submittedName>
</protein>
<organism evidence="1 2">
    <name type="scientific">Cymbomonas tetramitiformis</name>
    <dbReference type="NCBI Taxonomy" id="36881"/>
    <lineage>
        <taxon>Eukaryota</taxon>
        <taxon>Viridiplantae</taxon>
        <taxon>Chlorophyta</taxon>
        <taxon>Pyramimonadophyceae</taxon>
        <taxon>Pyramimonadales</taxon>
        <taxon>Pyramimonadaceae</taxon>
        <taxon>Cymbomonas</taxon>
    </lineage>
</organism>
<accession>A0AAE0LFN7</accession>
<evidence type="ECO:0000313" key="1">
    <source>
        <dbReference type="EMBL" id="KAK3283024.1"/>
    </source>
</evidence>
<keyword evidence="2" id="KW-1185">Reference proteome</keyword>
<dbReference type="Proteomes" id="UP001190700">
    <property type="component" value="Unassembled WGS sequence"/>
</dbReference>